<dbReference type="SUPFAM" id="SSF48371">
    <property type="entry name" value="ARM repeat"/>
    <property type="match status" value="1"/>
</dbReference>
<dbReference type="Proteomes" id="UP000233220">
    <property type="component" value="Unplaced"/>
</dbReference>
<dbReference type="InterPro" id="IPR056396">
    <property type="entry name" value="HEAT_SCC3-SA"/>
</dbReference>
<feature type="compositionally biased region" description="Polar residues" evidence="5">
    <location>
        <begin position="1"/>
        <end position="15"/>
    </location>
</feature>
<dbReference type="Ensembl" id="ENSSBOT00000034768.1">
    <property type="protein sequence ID" value="ENSSBOP00000017953.1"/>
    <property type="gene ID" value="ENSSBOG00000025180.1"/>
</dbReference>
<feature type="coiled-coil region" evidence="4">
    <location>
        <begin position="256"/>
        <end position="286"/>
    </location>
</feature>
<dbReference type="GO" id="GO:0007062">
    <property type="term" value="P:sister chromatid cohesion"/>
    <property type="evidence" value="ECO:0007669"/>
    <property type="project" value="UniProtKB-UniRule"/>
</dbReference>
<evidence type="ECO:0000259" key="6">
    <source>
        <dbReference type="PROSITE" id="PS51425"/>
    </source>
</evidence>
<protein>
    <recommendedName>
        <fullName evidence="3">Cohesin subunit SA</fullName>
    </recommendedName>
    <alternativeName>
        <fullName evidence="3">SCC3 homolog</fullName>
    </alternativeName>
    <alternativeName>
        <fullName evidence="3">Stromal antigen</fullName>
    </alternativeName>
</protein>
<accession>A0A2K6TE82</accession>
<dbReference type="PANTHER" id="PTHR11199">
    <property type="entry name" value="STROMAL ANTIGEN"/>
    <property type="match status" value="1"/>
</dbReference>
<keyword evidence="2 3" id="KW-0159">Chromosome partition</keyword>
<dbReference type="PANTHER" id="PTHR11199:SF6">
    <property type="entry name" value="COHESIN SUBUNIT SA-1"/>
    <property type="match status" value="1"/>
</dbReference>
<dbReference type="Pfam" id="PF21581">
    <property type="entry name" value="SCD"/>
    <property type="match status" value="1"/>
</dbReference>
<dbReference type="GO" id="GO:0000775">
    <property type="term" value="C:chromosome, centromeric region"/>
    <property type="evidence" value="ECO:0007669"/>
    <property type="project" value="UniProtKB-SubCell"/>
</dbReference>
<feature type="region of interest" description="Disordered" evidence="5">
    <location>
        <begin position="1"/>
        <end position="80"/>
    </location>
</feature>
<evidence type="ECO:0000256" key="4">
    <source>
        <dbReference type="SAM" id="Coils"/>
    </source>
</evidence>
<feature type="compositionally biased region" description="Basic and acidic residues" evidence="5">
    <location>
        <begin position="49"/>
        <end position="58"/>
    </location>
</feature>
<dbReference type="GO" id="GO:0008278">
    <property type="term" value="C:cohesin complex"/>
    <property type="evidence" value="ECO:0007669"/>
    <property type="project" value="UniProtKB-UniRule"/>
</dbReference>
<dbReference type="GO" id="GO:0007059">
    <property type="term" value="P:chromosome segregation"/>
    <property type="evidence" value="ECO:0007669"/>
    <property type="project" value="UniProtKB-KW"/>
</dbReference>
<dbReference type="GO" id="GO:0005634">
    <property type="term" value="C:nucleus"/>
    <property type="evidence" value="ECO:0007669"/>
    <property type="project" value="UniProtKB-SubCell"/>
</dbReference>
<comment type="subcellular location">
    <subcellularLocation>
        <location evidence="3">Nucleus</location>
    </subcellularLocation>
    <subcellularLocation>
        <location evidence="3">Chromosome</location>
    </subcellularLocation>
    <subcellularLocation>
        <location evidence="3">Chromosome</location>
        <location evidence="3">Centromere</location>
    </subcellularLocation>
</comment>
<reference evidence="7" key="1">
    <citation type="submission" date="2025-08" db="UniProtKB">
        <authorList>
            <consortium name="Ensembl"/>
        </authorList>
    </citation>
    <scope>IDENTIFICATION</scope>
</reference>
<keyword evidence="3" id="KW-0539">Nucleus</keyword>
<dbReference type="GO" id="GO:0051301">
    <property type="term" value="P:cell division"/>
    <property type="evidence" value="ECO:0007669"/>
    <property type="project" value="UniProtKB-UniRule"/>
</dbReference>
<keyword evidence="4" id="KW-0175">Coiled coil</keyword>
<dbReference type="GeneTree" id="ENSGT00950000182972"/>
<dbReference type="InterPro" id="IPR016024">
    <property type="entry name" value="ARM-type_fold"/>
</dbReference>
<comment type="similarity">
    <text evidence="1 3">Belongs to the SCC3 family.</text>
</comment>
<feature type="region of interest" description="Disordered" evidence="5">
    <location>
        <begin position="991"/>
        <end position="1013"/>
    </location>
</feature>
<comment type="function">
    <text evidence="3">Component of cohesin complex, a complex required for the cohesion of sister chromatids after DNA replication. The cohesin complex apparently forms a large proteinaceous ring within which sister chromatids can be trapped. At anaphase, the complex is cleaved and dissociates from chromatin, allowing sister chromatids to segregate.</text>
</comment>
<keyword evidence="3" id="KW-0131">Cell cycle</keyword>
<dbReference type="AlphaFoldDB" id="A0A2K6TE82"/>
<proteinExistence type="inferred from homology"/>
<feature type="region of interest" description="Disordered" evidence="5">
    <location>
        <begin position="920"/>
        <end position="961"/>
    </location>
</feature>
<evidence type="ECO:0000313" key="8">
    <source>
        <dbReference type="Proteomes" id="UP000233220"/>
    </source>
</evidence>
<organism evidence="7 8">
    <name type="scientific">Saimiri boliviensis boliviensis</name>
    <name type="common">Bolivian squirrel monkey</name>
    <dbReference type="NCBI Taxonomy" id="39432"/>
    <lineage>
        <taxon>Eukaryota</taxon>
        <taxon>Metazoa</taxon>
        <taxon>Chordata</taxon>
        <taxon>Craniata</taxon>
        <taxon>Vertebrata</taxon>
        <taxon>Euteleostomi</taxon>
        <taxon>Mammalia</taxon>
        <taxon>Eutheria</taxon>
        <taxon>Euarchontoglires</taxon>
        <taxon>Primates</taxon>
        <taxon>Haplorrhini</taxon>
        <taxon>Platyrrhini</taxon>
        <taxon>Cebidae</taxon>
        <taxon>Saimiriinae</taxon>
        <taxon>Saimiri</taxon>
    </lineage>
</organism>
<gene>
    <name evidence="7" type="primary">STAG1</name>
</gene>
<feature type="compositionally biased region" description="Basic residues" evidence="5">
    <location>
        <begin position="941"/>
        <end position="952"/>
    </location>
</feature>
<dbReference type="GO" id="GO:0003682">
    <property type="term" value="F:chromatin binding"/>
    <property type="evidence" value="ECO:0007669"/>
    <property type="project" value="TreeGrafter"/>
</dbReference>
<dbReference type="InterPro" id="IPR013721">
    <property type="entry name" value="STAG"/>
</dbReference>
<feature type="domain" description="SCD" evidence="6">
    <location>
        <begin position="292"/>
        <end position="377"/>
    </location>
</feature>
<sequence>MISGDLDSTNETTAHSDAGSELEETEVKGKRKRGRPGRPPSTNKKPRKSPGEKSRIEAGIRGTGRGRANGHPQQNGEGEPVTLFEVVKLGKSAMQSVVDDWIESYKQDRDIALLDLINFFIQCSGCRGTVRIEMFRNMQNAEIIRKMTEEFDEDSGDYPLTMPGPQWKKFRSNFCEFIGVLIRQCQYSIIYDEYMMDTVISLLTGLSDSQVRAFRHTSTLAAMKLMTALVNVALNLSIHQDNTQRQYEAERNKMIGKRANERLELLLQKRKELQENQDEIENMMNSIFKGIFVHRYRDAIAEIRAICIEEIGVWMKMYSDAFLNDSYLKYVGWTLHDRQGEVRLKCLKALQSLYTNRELFPKLELFTNRFKDRIVSMTLDKEYDVAVEAIRLVTLILHGSEEALSNEDCENVYHLVYSAHRPVAVAAGEFLHKKLFSRHDPQAEEALAKRRGRNSPNGNLIRMLVLFFLESELHEHAAYLVDSLWESSQELLKDWECMTELLLEEPVQGEEAMSDRQESALIELMVCTIRQAAEAHPPVGRGTGKRVLTAKERKTQIDDRNKLTEHFIITLPMLLSKYSADAEKVANLLQIPQYFDLEIYSTVLLTKLFYFHHLDALLKQIKFVVEKHVESDVLEACSKTYSILCSEEYTIQNRVDIARSQLIDEFVDRFNHSVEDLLQEGEEADDDDIYNVLSTLKRLTSFHNAHDLTKWDLFGNCYRLLKTGIEHGAMPEQIVVQALQCSHYSILWQLVKITDGSPSKYYNDYGDIIKETLSKTRQIDKIQCAKTLILSLQQLFNELVQEQGPNLDRTSAHVSGIKELARRFALTFGLDQIKTREAVATLHKDGIEFAFKYQNQKGQEYPPPNLAFLEVLSEFSSKLLRQDKKTVHSYLEKFLTEQMMERREDVWLPLISYRNSLVTGGEDDRMSVNSGSSSSKTSSVRNKKGRPPLHKKRVEDESLDNTWLNRTDTMIQTPGPLPAPQLTSTVLRENSRPMGEQIQEPESEHGSEPDFLHNPQMQISWLGQPKLEDLNRKDRTGMNYMKVRTGVRHAVRGLMEEDAEPIFEDVMMSSRSQLEDMNEEFEDTMVIDLPPSRNRRERAELRPDFFDSAAIIEDDSGFGMPMF</sequence>
<keyword evidence="3" id="KW-0158">Chromosome</keyword>
<comment type="subunit">
    <text evidence="3">Part of the cohesin complex which is composed of a heterodimer between a SMC1 protein (SMC1A or SMC1B) and SMC3, which are attached via their hinge domain, and RAD21 which link them at their heads, and one STAG protein.</text>
</comment>
<dbReference type="InterPro" id="IPR039662">
    <property type="entry name" value="Cohesin_Scc3/SA"/>
</dbReference>
<feature type="compositionally biased region" description="Low complexity" evidence="5">
    <location>
        <begin position="927"/>
        <end position="939"/>
    </location>
</feature>
<keyword evidence="3" id="KW-0132">Cell division</keyword>
<evidence type="ECO:0000256" key="3">
    <source>
        <dbReference type="RuleBase" id="RU369063"/>
    </source>
</evidence>
<evidence type="ECO:0000256" key="2">
    <source>
        <dbReference type="ARBA" id="ARBA00022829"/>
    </source>
</evidence>
<dbReference type="Pfam" id="PF08514">
    <property type="entry name" value="STAG"/>
    <property type="match status" value="1"/>
</dbReference>
<dbReference type="InterPro" id="IPR020839">
    <property type="entry name" value="SCD"/>
</dbReference>
<evidence type="ECO:0000256" key="5">
    <source>
        <dbReference type="SAM" id="MobiDB-lite"/>
    </source>
</evidence>
<dbReference type="GO" id="GO:0000785">
    <property type="term" value="C:chromatin"/>
    <property type="evidence" value="ECO:0007669"/>
    <property type="project" value="UniProtKB-UniRule"/>
</dbReference>
<keyword evidence="8" id="KW-1185">Reference proteome</keyword>
<feature type="compositionally biased region" description="Basic and acidic residues" evidence="5">
    <location>
        <begin position="1002"/>
        <end position="1011"/>
    </location>
</feature>
<dbReference type="Pfam" id="PF24571">
    <property type="entry name" value="HEAT_SCC3-SA"/>
    <property type="match status" value="1"/>
</dbReference>
<dbReference type="PROSITE" id="PS51425">
    <property type="entry name" value="SCD"/>
    <property type="match status" value="1"/>
</dbReference>
<evidence type="ECO:0000313" key="7">
    <source>
        <dbReference type="Ensembl" id="ENSSBOP00000017953.1"/>
    </source>
</evidence>
<evidence type="ECO:0000256" key="1">
    <source>
        <dbReference type="ARBA" id="ARBA00005486"/>
    </source>
</evidence>
<reference evidence="7" key="2">
    <citation type="submission" date="2025-09" db="UniProtKB">
        <authorList>
            <consortium name="Ensembl"/>
        </authorList>
    </citation>
    <scope>IDENTIFICATION</scope>
</reference>
<name>A0A2K6TE82_SAIBB</name>